<accession>A0A1G9MII7</accession>
<dbReference type="EMBL" id="FNFD01000029">
    <property type="protein sequence ID" value="SDL74090.1"/>
    <property type="molecule type" value="Genomic_DNA"/>
</dbReference>
<proteinExistence type="predicted"/>
<sequence length="91" mass="10117">MDNPFKRISDVFQADYFVNFSVERPDGSIVLTLSNANGVAVKRFISAEQLRDPEKLERFIMSVRFGLAIENGEASPALLASMTQVRDAVHA</sequence>
<organism evidence="1 2">
    <name type="scientific">Pseudomonas indica</name>
    <dbReference type="NCBI Taxonomy" id="137658"/>
    <lineage>
        <taxon>Bacteria</taxon>
        <taxon>Pseudomonadati</taxon>
        <taxon>Pseudomonadota</taxon>
        <taxon>Gammaproteobacteria</taxon>
        <taxon>Pseudomonadales</taxon>
        <taxon>Pseudomonadaceae</taxon>
        <taxon>Pseudomonas</taxon>
    </lineage>
</organism>
<dbReference type="Pfam" id="PF12021">
    <property type="entry name" value="DUF3509"/>
    <property type="match status" value="1"/>
</dbReference>
<gene>
    <name evidence="1" type="ORF">SAMN05216186_12932</name>
</gene>
<dbReference type="AlphaFoldDB" id="A0A1G9MII7"/>
<keyword evidence="2" id="KW-1185">Reference proteome</keyword>
<reference evidence="1 2" key="1">
    <citation type="submission" date="2016-10" db="EMBL/GenBank/DDBJ databases">
        <authorList>
            <person name="de Groot N.N."/>
        </authorList>
    </citation>
    <scope>NUCLEOTIDE SEQUENCE [LARGE SCALE GENOMIC DNA]</scope>
    <source>
        <strain evidence="1 2">JCM 21544</strain>
    </source>
</reference>
<dbReference type="RefSeq" id="WP_084335651.1">
    <property type="nucleotide sequence ID" value="NZ_CBKZNZ010000001.1"/>
</dbReference>
<evidence type="ECO:0000313" key="1">
    <source>
        <dbReference type="EMBL" id="SDL74090.1"/>
    </source>
</evidence>
<name>A0A1G9MII7_9PSED</name>
<evidence type="ECO:0008006" key="3">
    <source>
        <dbReference type="Google" id="ProtNLM"/>
    </source>
</evidence>
<dbReference type="Proteomes" id="UP000198706">
    <property type="component" value="Unassembled WGS sequence"/>
</dbReference>
<dbReference type="InterPro" id="IPR021898">
    <property type="entry name" value="DUF3509"/>
</dbReference>
<protein>
    <recommendedName>
        <fullName evidence="3">DUF3509 domain-containing protein</fullName>
    </recommendedName>
</protein>
<dbReference type="OrthoDB" id="6982745at2"/>
<evidence type="ECO:0000313" key="2">
    <source>
        <dbReference type="Proteomes" id="UP000198706"/>
    </source>
</evidence>